<keyword evidence="1" id="KW-0472">Membrane</keyword>
<organism evidence="2 3">
    <name type="scientific">Macrolepiota fuliginosa MF-IS2</name>
    <dbReference type="NCBI Taxonomy" id="1400762"/>
    <lineage>
        <taxon>Eukaryota</taxon>
        <taxon>Fungi</taxon>
        <taxon>Dikarya</taxon>
        <taxon>Basidiomycota</taxon>
        <taxon>Agaricomycotina</taxon>
        <taxon>Agaricomycetes</taxon>
        <taxon>Agaricomycetidae</taxon>
        <taxon>Agaricales</taxon>
        <taxon>Agaricineae</taxon>
        <taxon>Agaricaceae</taxon>
        <taxon>Macrolepiota</taxon>
    </lineage>
</organism>
<dbReference type="Proteomes" id="UP000807342">
    <property type="component" value="Unassembled WGS sequence"/>
</dbReference>
<keyword evidence="1" id="KW-1133">Transmembrane helix</keyword>
<dbReference type="EMBL" id="MU151148">
    <property type="protein sequence ID" value="KAF9448835.1"/>
    <property type="molecule type" value="Genomic_DNA"/>
</dbReference>
<proteinExistence type="predicted"/>
<evidence type="ECO:0000313" key="2">
    <source>
        <dbReference type="EMBL" id="KAF9448835.1"/>
    </source>
</evidence>
<evidence type="ECO:0000256" key="1">
    <source>
        <dbReference type="SAM" id="Phobius"/>
    </source>
</evidence>
<keyword evidence="1" id="KW-0812">Transmembrane</keyword>
<reference evidence="2" key="1">
    <citation type="submission" date="2020-11" db="EMBL/GenBank/DDBJ databases">
        <authorList>
            <consortium name="DOE Joint Genome Institute"/>
            <person name="Ahrendt S."/>
            <person name="Riley R."/>
            <person name="Andreopoulos W."/>
            <person name="Labutti K."/>
            <person name="Pangilinan J."/>
            <person name="Ruiz-Duenas F.J."/>
            <person name="Barrasa J.M."/>
            <person name="Sanchez-Garcia M."/>
            <person name="Camarero S."/>
            <person name="Miyauchi S."/>
            <person name="Serrano A."/>
            <person name="Linde D."/>
            <person name="Babiker R."/>
            <person name="Drula E."/>
            <person name="Ayuso-Fernandez I."/>
            <person name="Pacheco R."/>
            <person name="Padilla G."/>
            <person name="Ferreira P."/>
            <person name="Barriuso J."/>
            <person name="Kellner H."/>
            <person name="Castanera R."/>
            <person name="Alfaro M."/>
            <person name="Ramirez L."/>
            <person name="Pisabarro A.G."/>
            <person name="Kuo A."/>
            <person name="Tritt A."/>
            <person name="Lipzen A."/>
            <person name="He G."/>
            <person name="Yan M."/>
            <person name="Ng V."/>
            <person name="Cullen D."/>
            <person name="Martin F."/>
            <person name="Rosso M.-N."/>
            <person name="Henrissat B."/>
            <person name="Hibbett D."/>
            <person name="Martinez A.T."/>
            <person name="Grigoriev I.V."/>
        </authorList>
    </citation>
    <scope>NUCLEOTIDE SEQUENCE</scope>
    <source>
        <strain evidence="2">MF-IS2</strain>
    </source>
</reference>
<gene>
    <name evidence="2" type="ORF">P691DRAFT_813493</name>
</gene>
<name>A0A9P5XG10_9AGAR</name>
<accession>A0A9P5XG10</accession>
<sequence length="60" mass="6946">MLPKQQFNLLFAVLSFFFSLPLLGSFGFFFFLKVVCIYGMEDELNSVVTMCTEWFSNSTI</sequence>
<protein>
    <submittedName>
        <fullName evidence="2">Uncharacterized protein</fullName>
    </submittedName>
</protein>
<feature type="transmembrane region" description="Helical" evidence="1">
    <location>
        <begin position="7"/>
        <end position="32"/>
    </location>
</feature>
<keyword evidence="3" id="KW-1185">Reference proteome</keyword>
<evidence type="ECO:0000313" key="3">
    <source>
        <dbReference type="Proteomes" id="UP000807342"/>
    </source>
</evidence>
<comment type="caution">
    <text evidence="2">The sequence shown here is derived from an EMBL/GenBank/DDBJ whole genome shotgun (WGS) entry which is preliminary data.</text>
</comment>
<dbReference type="AlphaFoldDB" id="A0A9P5XG10"/>